<dbReference type="Proteomes" id="UP000219860">
    <property type="component" value="Unassembled WGS sequence"/>
</dbReference>
<proteinExistence type="predicted"/>
<dbReference type="Pfam" id="PF06022">
    <property type="entry name" value="Cir_Bir_Yir"/>
    <property type="match status" value="1"/>
</dbReference>
<sequence>MDKNLCSNFLYLTTNLKYDSSNKNYQIINGDHLKKHCDNENCGSDLEKISAGCLYFFNEFFGSSSVFESVAKNNINIVDYIIIWLSYMLNLKENEGSESLTYFNNIYINNDKYKNSITYIKDYNNYKDLIDKNHDLTKVDIKDISKFYDSFILLCEMYTAFDEDTSNCTKCSEKANQFVQKYKELNNNKGSSYNKILSTLSTDYNNLKNKCSNIASFPEINTSTNIEKSPEQASVQNSTQTSEVTSLSSSIGNKLIPVLSIFGAIAFFLGIGYKYSLFKSRKRSRKQHLRERPKK</sequence>
<feature type="transmembrane region" description="Helical" evidence="1">
    <location>
        <begin position="255"/>
        <end position="276"/>
    </location>
</feature>
<protein>
    <submittedName>
        <fullName evidence="2">BIR protein</fullName>
    </submittedName>
</protein>
<evidence type="ECO:0000313" key="3">
    <source>
        <dbReference type="Proteomes" id="UP000219860"/>
    </source>
</evidence>
<accession>A0A1D3L6J1</accession>
<dbReference type="AlphaFoldDB" id="A0A1D3L6J1"/>
<keyword evidence="1" id="KW-0812">Transmembrane</keyword>
<organism evidence="2 3">
    <name type="scientific">Plasmodium berghei</name>
    <dbReference type="NCBI Taxonomy" id="5821"/>
    <lineage>
        <taxon>Eukaryota</taxon>
        <taxon>Sar</taxon>
        <taxon>Alveolata</taxon>
        <taxon>Apicomplexa</taxon>
        <taxon>Aconoidasida</taxon>
        <taxon>Haemosporida</taxon>
        <taxon>Plasmodiidae</taxon>
        <taxon>Plasmodium</taxon>
        <taxon>Plasmodium (Vinckeia)</taxon>
    </lineage>
</organism>
<dbReference type="NCBIfam" id="TIGR01590">
    <property type="entry name" value="yir-bir-cir_Pla"/>
    <property type="match status" value="1"/>
</dbReference>
<keyword evidence="1" id="KW-0472">Membrane</keyword>
<reference evidence="2 3" key="1">
    <citation type="submission" date="2016-08" db="EMBL/GenBank/DDBJ databases">
        <authorList>
            <consortium name="Pathogen Informatics"/>
        </authorList>
    </citation>
    <scope>NUCLEOTIDE SEQUENCE [LARGE SCALE GENOMIC DNA]</scope>
    <source>
        <strain evidence="2 3">SP11 Antwerpcl1</strain>
    </source>
</reference>
<keyword evidence="1" id="KW-1133">Transmembrane helix</keyword>
<name>A0A1D3L6J1_PLABE</name>
<evidence type="ECO:0000313" key="2">
    <source>
        <dbReference type="EMBL" id="SCL82402.1"/>
    </source>
</evidence>
<evidence type="ECO:0000256" key="1">
    <source>
        <dbReference type="SAM" id="Phobius"/>
    </source>
</evidence>
<gene>
    <name evidence="2" type="ORF">PBSP11A_000494900</name>
</gene>
<dbReference type="InterPro" id="IPR006477">
    <property type="entry name" value="Yir_bir_cir"/>
</dbReference>
<dbReference type="VEuPathDB" id="PlasmoDB:PBANKA_0000801"/>
<dbReference type="EMBL" id="FMII01000079">
    <property type="protein sequence ID" value="SCL82402.1"/>
    <property type="molecule type" value="Genomic_DNA"/>
</dbReference>